<accession>A0A3G9J5C6</accession>
<evidence type="ECO:0000313" key="7">
    <source>
        <dbReference type="Proteomes" id="UP000268059"/>
    </source>
</evidence>
<sequence>MKNNVTRRSLTKRIRILEVVANLELLIVAIFVYIFDLGMFGIICDLIIYVGLSAYTYTLIKRCRCDKCGSTDVFEKRMGFTMGIADRCHHCNKKLANDKPLSSIHFNK</sequence>
<evidence type="ECO:0000256" key="2">
    <source>
        <dbReference type="ARBA" id="ARBA00022692"/>
    </source>
</evidence>
<keyword evidence="1" id="KW-1003">Cell membrane</keyword>
<keyword evidence="3 5" id="KW-1133">Transmembrane helix</keyword>
<dbReference type="Proteomes" id="UP000268059">
    <property type="component" value="Chromosome"/>
</dbReference>
<dbReference type="EMBL" id="AP019309">
    <property type="protein sequence ID" value="BBH25812.1"/>
    <property type="molecule type" value="Genomic_DNA"/>
</dbReference>
<dbReference type="InParanoid" id="A0A3G9J5C6"/>
<name>A0A3G9J5C6_9FIRM</name>
<feature type="transmembrane region" description="Helical" evidence="5">
    <location>
        <begin position="16"/>
        <end position="34"/>
    </location>
</feature>
<keyword evidence="7" id="KW-1185">Reference proteome</keyword>
<evidence type="ECO:0000256" key="5">
    <source>
        <dbReference type="SAM" id="Phobius"/>
    </source>
</evidence>
<dbReference type="KEGG" id="ebm:SG0102_07460"/>
<gene>
    <name evidence="6" type="ORF">SG0102_07460</name>
</gene>
<dbReference type="AlphaFoldDB" id="A0A3G9J5C6"/>
<reference evidence="6 7" key="1">
    <citation type="submission" date="2018-11" db="EMBL/GenBank/DDBJ databases">
        <title>Novel Erysipelotrichaceae bacterium isolated from small intestine of a swine.</title>
        <authorList>
            <person name="Kim J.S."/>
            <person name="Choe H."/>
            <person name="Lee Y.R."/>
            <person name="Kim K.M."/>
            <person name="Park D.S."/>
        </authorList>
    </citation>
    <scope>NUCLEOTIDE SEQUENCE [LARGE SCALE GENOMIC DNA]</scope>
    <source>
        <strain evidence="6 7">SG0102</strain>
    </source>
</reference>
<evidence type="ECO:0000256" key="3">
    <source>
        <dbReference type="ARBA" id="ARBA00022989"/>
    </source>
</evidence>
<evidence type="ECO:0000256" key="4">
    <source>
        <dbReference type="ARBA" id="ARBA00023136"/>
    </source>
</evidence>
<keyword evidence="4 5" id="KW-0472">Membrane</keyword>
<evidence type="ECO:0000256" key="1">
    <source>
        <dbReference type="ARBA" id="ARBA00022475"/>
    </source>
</evidence>
<dbReference type="Pfam" id="PF11023">
    <property type="entry name" value="DUF2614"/>
    <property type="match status" value="1"/>
</dbReference>
<organism evidence="6 7">
    <name type="scientific">Intestinibaculum porci</name>
    <dbReference type="NCBI Taxonomy" id="2487118"/>
    <lineage>
        <taxon>Bacteria</taxon>
        <taxon>Bacillati</taxon>
        <taxon>Bacillota</taxon>
        <taxon>Erysipelotrichia</taxon>
        <taxon>Erysipelotrichales</taxon>
        <taxon>Erysipelotrichaceae</taxon>
        <taxon>Intestinibaculum</taxon>
    </lineage>
</organism>
<keyword evidence="2 5" id="KW-0812">Transmembrane</keyword>
<protein>
    <submittedName>
        <fullName evidence="6">Uncharacterized protein</fullName>
    </submittedName>
</protein>
<proteinExistence type="predicted"/>
<dbReference type="OrthoDB" id="1647227at2"/>
<dbReference type="InterPro" id="IPR020912">
    <property type="entry name" value="UPF0295"/>
</dbReference>
<feature type="transmembrane region" description="Helical" evidence="5">
    <location>
        <begin position="40"/>
        <end position="60"/>
    </location>
</feature>
<dbReference type="RefSeq" id="WP_125118728.1">
    <property type="nucleotide sequence ID" value="NZ_AP019309.1"/>
</dbReference>
<evidence type="ECO:0000313" key="6">
    <source>
        <dbReference type="EMBL" id="BBH25812.1"/>
    </source>
</evidence>